<gene>
    <name evidence="1" type="ORF">GCM10011357_28250</name>
</gene>
<organism evidence="1 2">
    <name type="scientific">Lacimicrobium alkaliphilum</name>
    <dbReference type="NCBI Taxonomy" id="1526571"/>
    <lineage>
        <taxon>Bacteria</taxon>
        <taxon>Pseudomonadati</taxon>
        <taxon>Pseudomonadota</taxon>
        <taxon>Gammaproteobacteria</taxon>
        <taxon>Alteromonadales</taxon>
        <taxon>Alteromonadaceae</taxon>
        <taxon>Lacimicrobium</taxon>
    </lineage>
</organism>
<dbReference type="Proteomes" id="UP000614272">
    <property type="component" value="Unassembled WGS sequence"/>
</dbReference>
<dbReference type="RefSeq" id="WP_099035470.1">
    <property type="nucleotide sequence ID" value="NZ_BMGJ01000012.1"/>
</dbReference>
<proteinExistence type="predicted"/>
<comment type="caution">
    <text evidence="1">The sequence shown here is derived from an EMBL/GenBank/DDBJ whole genome shotgun (WGS) entry which is preliminary data.</text>
</comment>
<accession>A0ABQ1RII3</accession>
<evidence type="ECO:0000313" key="1">
    <source>
        <dbReference type="EMBL" id="GGD71552.1"/>
    </source>
</evidence>
<protein>
    <submittedName>
        <fullName evidence="1">Uncharacterized protein</fullName>
    </submittedName>
</protein>
<sequence length="151" mass="17401">MQIHFLCPSHRVWFNRHPEFARVHFYQSLGATQHHRKYHAWPVALAYAGSAFEVAEILLDKYAESLHPIVIYTSSAILLSDTFDKLENNDKALQVLHLCYQRLNKELITGDKPRLGALFRCIALVTGKMRELWHDKSKAESGHLPINISTH</sequence>
<name>A0ABQ1RII3_9ALTE</name>
<keyword evidence="2" id="KW-1185">Reference proteome</keyword>
<evidence type="ECO:0000313" key="2">
    <source>
        <dbReference type="Proteomes" id="UP000614272"/>
    </source>
</evidence>
<reference evidence="2" key="1">
    <citation type="journal article" date="2019" name="Int. J. Syst. Evol. Microbiol.">
        <title>The Global Catalogue of Microorganisms (GCM) 10K type strain sequencing project: providing services to taxonomists for standard genome sequencing and annotation.</title>
        <authorList>
            <consortium name="The Broad Institute Genomics Platform"/>
            <consortium name="The Broad Institute Genome Sequencing Center for Infectious Disease"/>
            <person name="Wu L."/>
            <person name="Ma J."/>
        </authorList>
    </citation>
    <scope>NUCLEOTIDE SEQUENCE [LARGE SCALE GENOMIC DNA]</scope>
    <source>
        <strain evidence="2">CGMCC 1.12923</strain>
    </source>
</reference>
<dbReference type="EMBL" id="BMGJ01000012">
    <property type="protein sequence ID" value="GGD71552.1"/>
    <property type="molecule type" value="Genomic_DNA"/>
</dbReference>